<evidence type="ECO:0000313" key="3">
    <source>
        <dbReference type="WBParaSite" id="ACRNAN_scaffold1109.g13601.t1"/>
    </source>
</evidence>
<evidence type="ECO:0000313" key="2">
    <source>
        <dbReference type="Proteomes" id="UP000887540"/>
    </source>
</evidence>
<sequence length="152" mass="17593">MYLNSTGLLGCLSSLDELAIISNTIQAWLLFEMSISTIRNGGLQIKRVFTINDKYFETNEDSMLSLYLTDPNLKNKDYIARTSTDFYQDYFQTTQAIHTYRFDESELTVLMQLWLISIKHIVSKRSFWSATSMFLVVLAPPLANFYAVFLKL</sequence>
<keyword evidence="1" id="KW-1133">Transmembrane helix</keyword>
<reference evidence="3" key="1">
    <citation type="submission" date="2022-11" db="UniProtKB">
        <authorList>
            <consortium name="WormBaseParasite"/>
        </authorList>
    </citation>
    <scope>IDENTIFICATION</scope>
</reference>
<keyword evidence="2" id="KW-1185">Reference proteome</keyword>
<protein>
    <submittedName>
        <fullName evidence="3">Uncharacterized protein</fullName>
    </submittedName>
</protein>
<keyword evidence="1" id="KW-0812">Transmembrane</keyword>
<feature type="transmembrane region" description="Helical" evidence="1">
    <location>
        <begin position="127"/>
        <end position="149"/>
    </location>
</feature>
<keyword evidence="1" id="KW-0472">Membrane</keyword>
<name>A0A914CIA5_9BILA</name>
<dbReference type="AlphaFoldDB" id="A0A914CIA5"/>
<dbReference type="WBParaSite" id="ACRNAN_scaffold1109.g13601.t1">
    <property type="protein sequence ID" value="ACRNAN_scaffold1109.g13601.t1"/>
    <property type="gene ID" value="ACRNAN_scaffold1109.g13601"/>
</dbReference>
<proteinExistence type="predicted"/>
<evidence type="ECO:0000256" key="1">
    <source>
        <dbReference type="SAM" id="Phobius"/>
    </source>
</evidence>
<accession>A0A914CIA5</accession>
<dbReference type="Proteomes" id="UP000887540">
    <property type="component" value="Unplaced"/>
</dbReference>
<organism evidence="2 3">
    <name type="scientific">Acrobeloides nanus</name>
    <dbReference type="NCBI Taxonomy" id="290746"/>
    <lineage>
        <taxon>Eukaryota</taxon>
        <taxon>Metazoa</taxon>
        <taxon>Ecdysozoa</taxon>
        <taxon>Nematoda</taxon>
        <taxon>Chromadorea</taxon>
        <taxon>Rhabditida</taxon>
        <taxon>Tylenchina</taxon>
        <taxon>Cephalobomorpha</taxon>
        <taxon>Cephaloboidea</taxon>
        <taxon>Cephalobidae</taxon>
        <taxon>Acrobeloides</taxon>
    </lineage>
</organism>